<name>A0A518BV09_9BACT</name>
<accession>A0A518BV09</accession>
<organism evidence="3 4">
    <name type="scientific">Mucisphaera calidilacus</name>
    <dbReference type="NCBI Taxonomy" id="2527982"/>
    <lineage>
        <taxon>Bacteria</taxon>
        <taxon>Pseudomonadati</taxon>
        <taxon>Planctomycetota</taxon>
        <taxon>Phycisphaerae</taxon>
        <taxon>Phycisphaerales</taxon>
        <taxon>Phycisphaeraceae</taxon>
        <taxon>Mucisphaera</taxon>
    </lineage>
</organism>
<dbReference type="InterPro" id="IPR047262">
    <property type="entry name" value="PRX-like1"/>
</dbReference>
<dbReference type="AlphaFoldDB" id="A0A518BV09"/>
<dbReference type="Gene3D" id="3.40.30.10">
    <property type="entry name" value="Glutaredoxin"/>
    <property type="match status" value="1"/>
</dbReference>
<evidence type="ECO:0000313" key="4">
    <source>
        <dbReference type="Proteomes" id="UP000320386"/>
    </source>
</evidence>
<evidence type="ECO:0000313" key="3">
    <source>
        <dbReference type="EMBL" id="QDU70822.1"/>
    </source>
</evidence>
<dbReference type="GO" id="GO:0016491">
    <property type="term" value="F:oxidoreductase activity"/>
    <property type="evidence" value="ECO:0007669"/>
    <property type="project" value="InterPro"/>
</dbReference>
<dbReference type="InterPro" id="IPR036249">
    <property type="entry name" value="Thioredoxin-like_sf"/>
</dbReference>
<dbReference type="Pfam" id="PF00578">
    <property type="entry name" value="AhpC-TSA"/>
    <property type="match status" value="1"/>
</dbReference>
<gene>
    <name evidence="3" type="primary">resA_2</name>
    <name evidence="3" type="ORF">Pan265_06590</name>
</gene>
<keyword evidence="4" id="KW-1185">Reference proteome</keyword>
<dbReference type="Proteomes" id="UP000320386">
    <property type="component" value="Chromosome"/>
</dbReference>
<proteinExistence type="predicted"/>
<dbReference type="InterPro" id="IPR013766">
    <property type="entry name" value="Thioredoxin_domain"/>
</dbReference>
<dbReference type="KEGG" id="mcad:Pan265_06590"/>
<feature type="signal peptide" evidence="1">
    <location>
        <begin position="1"/>
        <end position="22"/>
    </location>
</feature>
<dbReference type="InterPro" id="IPR000866">
    <property type="entry name" value="AhpC/TSA"/>
</dbReference>
<evidence type="ECO:0000259" key="2">
    <source>
        <dbReference type="PROSITE" id="PS51352"/>
    </source>
</evidence>
<dbReference type="RefSeq" id="WP_236254634.1">
    <property type="nucleotide sequence ID" value="NZ_CP036280.1"/>
</dbReference>
<dbReference type="SUPFAM" id="SSF52833">
    <property type="entry name" value="Thioredoxin-like"/>
    <property type="match status" value="1"/>
</dbReference>
<protein>
    <submittedName>
        <fullName evidence="3">Thiol-disulfide oxidoreductase ResA</fullName>
    </submittedName>
</protein>
<dbReference type="PANTHER" id="PTHR43640:SF1">
    <property type="entry name" value="THIOREDOXIN-DEPENDENT PEROXIREDOXIN"/>
    <property type="match status" value="1"/>
</dbReference>
<feature type="domain" description="Thioredoxin" evidence="2">
    <location>
        <begin position="26"/>
        <end position="183"/>
    </location>
</feature>
<dbReference type="PROSITE" id="PS51352">
    <property type="entry name" value="THIOREDOXIN_2"/>
    <property type="match status" value="1"/>
</dbReference>
<reference evidence="3 4" key="1">
    <citation type="submission" date="2019-02" db="EMBL/GenBank/DDBJ databases">
        <title>Deep-cultivation of Planctomycetes and their phenomic and genomic characterization uncovers novel biology.</title>
        <authorList>
            <person name="Wiegand S."/>
            <person name="Jogler M."/>
            <person name="Boedeker C."/>
            <person name="Pinto D."/>
            <person name="Vollmers J."/>
            <person name="Rivas-Marin E."/>
            <person name="Kohn T."/>
            <person name="Peeters S.H."/>
            <person name="Heuer A."/>
            <person name="Rast P."/>
            <person name="Oberbeckmann S."/>
            <person name="Bunk B."/>
            <person name="Jeske O."/>
            <person name="Meyerdierks A."/>
            <person name="Storesund J.E."/>
            <person name="Kallscheuer N."/>
            <person name="Luecker S."/>
            <person name="Lage O.M."/>
            <person name="Pohl T."/>
            <person name="Merkel B.J."/>
            <person name="Hornburger P."/>
            <person name="Mueller R.-W."/>
            <person name="Bruemmer F."/>
            <person name="Labrenz M."/>
            <person name="Spormann A.M."/>
            <person name="Op den Camp H."/>
            <person name="Overmann J."/>
            <person name="Amann R."/>
            <person name="Jetten M.S.M."/>
            <person name="Mascher T."/>
            <person name="Medema M.H."/>
            <person name="Devos D.P."/>
            <person name="Kaster A.-K."/>
            <person name="Ovreas L."/>
            <person name="Rohde M."/>
            <person name="Galperin M.Y."/>
            <person name="Jogler C."/>
        </authorList>
    </citation>
    <scope>NUCLEOTIDE SEQUENCE [LARGE SCALE GENOMIC DNA]</scope>
    <source>
        <strain evidence="3 4">Pan265</strain>
    </source>
</reference>
<dbReference type="EMBL" id="CP036280">
    <property type="protein sequence ID" value="QDU70822.1"/>
    <property type="molecule type" value="Genomic_DNA"/>
</dbReference>
<keyword evidence="1" id="KW-0732">Signal</keyword>
<evidence type="ECO:0000256" key="1">
    <source>
        <dbReference type="SAM" id="SignalP"/>
    </source>
</evidence>
<dbReference type="GO" id="GO:0016209">
    <property type="term" value="F:antioxidant activity"/>
    <property type="evidence" value="ECO:0007669"/>
    <property type="project" value="InterPro"/>
</dbReference>
<sequence precursor="true">MPQIKSIVAGALAITFMLAAWATAEPVVGKAAPQFELKDVSTGEMVSLYDHQDQIVVVVFQSINCPWDRMREDGGYQRYLSPLAEKYAEKNVTFIAINSNKTESADQVASYHSQHNMPYPILKDPENKVADKYGARTTPHIYVIDGDGMLRYMGGIEKAPLSPEQCGEMDENYLVPVLNALIAGEEVPYTKTRSKGCSIKRVASKGESLQRRHAA</sequence>
<dbReference type="PANTHER" id="PTHR43640">
    <property type="entry name" value="OS07G0260300 PROTEIN"/>
    <property type="match status" value="1"/>
</dbReference>
<feature type="chain" id="PRO_5022009770" evidence="1">
    <location>
        <begin position="23"/>
        <end position="215"/>
    </location>
</feature>